<dbReference type="InterPro" id="IPR012349">
    <property type="entry name" value="Split_barrel_FMN-bd"/>
</dbReference>
<reference evidence="4" key="1">
    <citation type="submission" date="2016-11" db="EMBL/GenBank/DDBJ databases">
        <title>Mesorhizobium oceanicum sp. nov., isolated from deep seawater in South China Sea.</title>
        <authorList>
            <person name="Fu G.-Y."/>
        </authorList>
    </citation>
    <scope>NUCLEOTIDE SEQUENCE [LARGE SCALE GENOMIC DNA]</scope>
    <source>
        <strain evidence="4">B7</strain>
    </source>
</reference>
<evidence type="ECO:0000313" key="4">
    <source>
        <dbReference type="Proteomes" id="UP000182840"/>
    </source>
</evidence>
<dbReference type="KEGG" id="meso:BSQ44_08310"/>
<dbReference type="OrthoDB" id="9814594at2"/>
<dbReference type="Gene3D" id="3.20.180.10">
    <property type="entry name" value="PNP-oxidase-like"/>
    <property type="match status" value="1"/>
</dbReference>
<dbReference type="PANTHER" id="PTHR13343:SF17">
    <property type="entry name" value="CELLULAR REPRESSOR OF E1A-STIMULATED GENES, ISOFORM A"/>
    <property type="match status" value="1"/>
</dbReference>
<dbReference type="AlphaFoldDB" id="A0A1L3SPN5"/>
<dbReference type="STRING" id="1670800.BSQ44_08310"/>
<feature type="domain" description="CREG-like beta-barrel" evidence="2">
    <location>
        <begin position="12"/>
        <end position="153"/>
    </location>
</feature>
<dbReference type="GO" id="GO:0005737">
    <property type="term" value="C:cytoplasm"/>
    <property type="evidence" value="ECO:0007669"/>
    <property type="project" value="UniProtKB-ARBA"/>
</dbReference>
<organism evidence="3 4">
    <name type="scientific">Aquibium oceanicum</name>
    <dbReference type="NCBI Taxonomy" id="1670800"/>
    <lineage>
        <taxon>Bacteria</taxon>
        <taxon>Pseudomonadati</taxon>
        <taxon>Pseudomonadota</taxon>
        <taxon>Alphaproteobacteria</taxon>
        <taxon>Hyphomicrobiales</taxon>
        <taxon>Phyllobacteriaceae</taxon>
        <taxon>Aquibium</taxon>
    </lineage>
</organism>
<dbReference type="RefSeq" id="WP_072602947.1">
    <property type="nucleotide sequence ID" value="NZ_CP018171.1"/>
</dbReference>
<name>A0A1L3SPN5_9HYPH</name>
<dbReference type="SUPFAM" id="SSF50475">
    <property type="entry name" value="FMN-binding split barrel"/>
    <property type="match status" value="1"/>
</dbReference>
<dbReference type="Proteomes" id="UP000182840">
    <property type="component" value="Chromosome"/>
</dbReference>
<dbReference type="InterPro" id="IPR019595">
    <property type="entry name" value="DUF2470"/>
</dbReference>
<evidence type="ECO:0000259" key="2">
    <source>
        <dbReference type="Pfam" id="PF13883"/>
    </source>
</evidence>
<keyword evidence="4" id="KW-1185">Reference proteome</keyword>
<dbReference type="PANTHER" id="PTHR13343">
    <property type="entry name" value="CREG1 PROTEIN"/>
    <property type="match status" value="1"/>
</dbReference>
<feature type="domain" description="DUF2470" evidence="1">
    <location>
        <begin position="175"/>
        <end position="245"/>
    </location>
</feature>
<accession>A0A1L3SPN5</accession>
<evidence type="ECO:0000259" key="1">
    <source>
        <dbReference type="Pfam" id="PF10615"/>
    </source>
</evidence>
<evidence type="ECO:0000313" key="3">
    <source>
        <dbReference type="EMBL" id="APH71369.1"/>
    </source>
</evidence>
<dbReference type="InterPro" id="IPR055343">
    <property type="entry name" value="CREG_beta-barrel"/>
</dbReference>
<dbReference type="Gene3D" id="2.30.110.10">
    <property type="entry name" value="Electron Transport, Fmn-binding Protein, Chain A"/>
    <property type="match status" value="1"/>
</dbReference>
<dbReference type="InterPro" id="IPR037119">
    <property type="entry name" value="Haem_oxidase_HugZ-like_sf"/>
</dbReference>
<dbReference type="Pfam" id="PF13883">
    <property type="entry name" value="CREG_beta-barrel"/>
    <property type="match status" value="1"/>
</dbReference>
<proteinExistence type="predicted"/>
<dbReference type="Pfam" id="PF10615">
    <property type="entry name" value="DUF2470"/>
    <property type="match status" value="1"/>
</dbReference>
<dbReference type="EMBL" id="CP018171">
    <property type="protein sequence ID" value="APH71369.1"/>
    <property type="molecule type" value="Genomic_DNA"/>
</dbReference>
<protein>
    <submittedName>
        <fullName evidence="3">Pyridoxamine 5'-phosphate oxidase</fullName>
    </submittedName>
</protein>
<gene>
    <name evidence="3" type="ORF">BSQ44_08310</name>
</gene>
<sequence length="256" mass="27576">MAGEKKDVIRPTDAEGIRLAKSLLRAARYGALAVLEPETGAPFASRVATATDLDGSPLILVSTLSAHTGGLMADPRCSLLLGEPGKGDPLAHPRVTIACIAERLDRESDDGKRARRRYLNRHPKAALYADFGDFSFFRLRPQRASLNGGFGKAYLLEAPDLLTRSPVSEGLAEAEQGALTHMNADHRDAIALYASHFARAKGGDWIMTGIDADGIDIACGDDSRRVFFTKPLETVIEMRKSLVSMAAEAREADKSA</sequence>